<dbReference type="OMA" id="ILWEREL"/>
<evidence type="ECO:0008006" key="3">
    <source>
        <dbReference type="Google" id="ProtNLM"/>
    </source>
</evidence>
<dbReference type="EMBL" id="CM000131">
    <property type="protein sequence ID" value="EEC80601.1"/>
    <property type="molecule type" value="Genomic_DNA"/>
</dbReference>
<keyword evidence="2" id="KW-1185">Reference proteome</keyword>
<proteinExistence type="predicted"/>
<dbReference type="PANTHER" id="PTHR33116">
    <property type="entry name" value="REVERSE TRANSCRIPTASE ZINC-BINDING DOMAIN-CONTAINING PROTEIN-RELATED-RELATED"/>
    <property type="match status" value="1"/>
</dbReference>
<dbReference type="AlphaFoldDB" id="B8B217"/>
<dbReference type="Gramene" id="BGIOSGA021259-TA">
    <property type="protein sequence ID" value="BGIOSGA021259-PA"/>
    <property type="gene ID" value="BGIOSGA021259"/>
</dbReference>
<sequence length="466" mass="53019">MGDFNETMWQFEHFSRTQRNESQMQAFRDVLQDCELHDLGFQVENNQPSQKCLHYEILWERELDSAQEMFAADPTLNPESVSRLFQAKVTAEMNDLFCADFKDEEIAQALFQIGPLKAPGPDGFPARFYQRNWGIIKEDIISAVSKFFQTGCMPEGVNNTAIVLIPKIEQPMELKDFRPISLCNVLYKVVSKCLVNRLRPMLDELEKVQQGSLTPLSICRNAPGISHLLFADDTLLFFKANQAQAAMVKDVLNTYAQGTGQLINLAKCSILCDDASSLEITKVIKQILQIEKSNFEDKYLGFPTPEGRMNKGRFQSLQSKIWKRLIQWGENFLSSGGKEVLVKAIIQAIPVYVMGLFKLPDSMCDDLTKLTRNFWWGSENGRRKTHWRAWECLTKPKCCGGLGFRDYRLFNQALLACQAWRLLEFPDSLCARVLKAKYFPNGSLIDTTSSSNVSRPGGLSSMGWSY</sequence>
<dbReference type="PANTHER" id="PTHR33116:SF86">
    <property type="entry name" value="REVERSE TRANSCRIPTASE DOMAIN-CONTAINING PROTEIN"/>
    <property type="match status" value="1"/>
</dbReference>
<reference evidence="1 2" key="1">
    <citation type="journal article" date="2005" name="PLoS Biol.">
        <title>The genomes of Oryza sativa: a history of duplications.</title>
        <authorList>
            <person name="Yu J."/>
            <person name="Wang J."/>
            <person name="Lin W."/>
            <person name="Li S."/>
            <person name="Li H."/>
            <person name="Zhou J."/>
            <person name="Ni P."/>
            <person name="Dong W."/>
            <person name="Hu S."/>
            <person name="Zeng C."/>
            <person name="Zhang J."/>
            <person name="Zhang Y."/>
            <person name="Li R."/>
            <person name="Xu Z."/>
            <person name="Li S."/>
            <person name="Li X."/>
            <person name="Zheng H."/>
            <person name="Cong L."/>
            <person name="Lin L."/>
            <person name="Yin J."/>
            <person name="Geng J."/>
            <person name="Li G."/>
            <person name="Shi J."/>
            <person name="Liu J."/>
            <person name="Lv H."/>
            <person name="Li J."/>
            <person name="Wang J."/>
            <person name="Deng Y."/>
            <person name="Ran L."/>
            <person name="Shi X."/>
            <person name="Wang X."/>
            <person name="Wu Q."/>
            <person name="Li C."/>
            <person name="Ren X."/>
            <person name="Wang J."/>
            <person name="Wang X."/>
            <person name="Li D."/>
            <person name="Liu D."/>
            <person name="Zhang X."/>
            <person name="Ji Z."/>
            <person name="Zhao W."/>
            <person name="Sun Y."/>
            <person name="Zhang Z."/>
            <person name="Bao J."/>
            <person name="Han Y."/>
            <person name="Dong L."/>
            <person name="Ji J."/>
            <person name="Chen P."/>
            <person name="Wu S."/>
            <person name="Liu J."/>
            <person name="Xiao Y."/>
            <person name="Bu D."/>
            <person name="Tan J."/>
            <person name="Yang L."/>
            <person name="Ye C."/>
            <person name="Zhang J."/>
            <person name="Xu J."/>
            <person name="Zhou Y."/>
            <person name="Yu Y."/>
            <person name="Zhang B."/>
            <person name="Zhuang S."/>
            <person name="Wei H."/>
            <person name="Liu B."/>
            <person name="Lei M."/>
            <person name="Yu H."/>
            <person name="Li Y."/>
            <person name="Xu H."/>
            <person name="Wei S."/>
            <person name="He X."/>
            <person name="Fang L."/>
            <person name="Zhang Z."/>
            <person name="Zhang Y."/>
            <person name="Huang X."/>
            <person name="Su Z."/>
            <person name="Tong W."/>
            <person name="Li J."/>
            <person name="Tong Z."/>
            <person name="Li S."/>
            <person name="Ye J."/>
            <person name="Wang L."/>
            <person name="Fang L."/>
            <person name="Lei T."/>
            <person name="Chen C."/>
            <person name="Chen H."/>
            <person name="Xu Z."/>
            <person name="Li H."/>
            <person name="Huang H."/>
            <person name="Zhang F."/>
            <person name="Xu H."/>
            <person name="Li N."/>
            <person name="Zhao C."/>
            <person name="Li S."/>
            <person name="Dong L."/>
            <person name="Huang Y."/>
            <person name="Li L."/>
            <person name="Xi Y."/>
            <person name="Qi Q."/>
            <person name="Li W."/>
            <person name="Zhang B."/>
            <person name="Hu W."/>
            <person name="Zhang Y."/>
            <person name="Tian X."/>
            <person name="Jiao Y."/>
            <person name="Liang X."/>
            <person name="Jin J."/>
            <person name="Gao L."/>
            <person name="Zheng W."/>
            <person name="Hao B."/>
            <person name="Liu S."/>
            <person name="Wang W."/>
            <person name="Yuan L."/>
            <person name="Cao M."/>
            <person name="McDermott J."/>
            <person name="Samudrala R."/>
            <person name="Wang J."/>
            <person name="Wong G.K."/>
            <person name="Yang H."/>
        </authorList>
    </citation>
    <scope>NUCLEOTIDE SEQUENCE [LARGE SCALE GENOMIC DNA]</scope>
    <source>
        <strain evidence="2">cv. 93-11</strain>
    </source>
</reference>
<evidence type="ECO:0000313" key="2">
    <source>
        <dbReference type="Proteomes" id="UP000007015"/>
    </source>
</evidence>
<dbReference type="STRING" id="39946.B8B217"/>
<organism evidence="1 2">
    <name type="scientific">Oryza sativa subsp. indica</name>
    <name type="common">Rice</name>
    <dbReference type="NCBI Taxonomy" id="39946"/>
    <lineage>
        <taxon>Eukaryota</taxon>
        <taxon>Viridiplantae</taxon>
        <taxon>Streptophyta</taxon>
        <taxon>Embryophyta</taxon>
        <taxon>Tracheophyta</taxon>
        <taxon>Spermatophyta</taxon>
        <taxon>Magnoliopsida</taxon>
        <taxon>Liliopsida</taxon>
        <taxon>Poales</taxon>
        <taxon>Poaceae</taxon>
        <taxon>BOP clade</taxon>
        <taxon>Oryzoideae</taxon>
        <taxon>Oryzeae</taxon>
        <taxon>Oryzinae</taxon>
        <taxon>Oryza</taxon>
        <taxon>Oryza sativa</taxon>
    </lineage>
</organism>
<protein>
    <recommendedName>
        <fullName evidence="3">Retrotransposon protein, putative, unclassified</fullName>
    </recommendedName>
</protein>
<dbReference type="Proteomes" id="UP000007015">
    <property type="component" value="Chromosome 6"/>
</dbReference>
<name>B8B217_ORYSI</name>
<accession>B8B217</accession>
<gene>
    <name evidence="1" type="ORF">OsI_22949</name>
</gene>
<evidence type="ECO:0000313" key="1">
    <source>
        <dbReference type="EMBL" id="EEC80601.1"/>
    </source>
</evidence>
<dbReference type="HOGENOM" id="CLU_000680_33_5_1"/>